<comment type="caution">
    <text evidence="1">The sequence shown here is derived from an EMBL/GenBank/DDBJ whole genome shotgun (WGS) entry which is preliminary data.</text>
</comment>
<keyword evidence="2" id="KW-1185">Reference proteome</keyword>
<organism evidence="1 2">
    <name type="scientific">Chaenocephalus aceratus</name>
    <name type="common">Blackfin icefish</name>
    <name type="synonym">Chaenichthys aceratus</name>
    <dbReference type="NCBI Taxonomy" id="36190"/>
    <lineage>
        <taxon>Eukaryota</taxon>
        <taxon>Metazoa</taxon>
        <taxon>Chordata</taxon>
        <taxon>Craniata</taxon>
        <taxon>Vertebrata</taxon>
        <taxon>Euteleostomi</taxon>
        <taxon>Actinopterygii</taxon>
        <taxon>Neopterygii</taxon>
        <taxon>Teleostei</taxon>
        <taxon>Neoteleostei</taxon>
        <taxon>Acanthomorphata</taxon>
        <taxon>Eupercaria</taxon>
        <taxon>Perciformes</taxon>
        <taxon>Notothenioidei</taxon>
        <taxon>Channichthyidae</taxon>
        <taxon>Chaenocephalus</taxon>
    </lineage>
</organism>
<dbReference type="EMBL" id="CM043800">
    <property type="protein sequence ID" value="KAI4811469.1"/>
    <property type="molecule type" value="Genomic_DNA"/>
</dbReference>
<dbReference type="Proteomes" id="UP001057452">
    <property type="component" value="Chromosome 16"/>
</dbReference>
<proteinExistence type="predicted"/>
<name>A0ACB9WEZ9_CHAAC</name>
<reference evidence="1" key="1">
    <citation type="submission" date="2022-05" db="EMBL/GenBank/DDBJ databases">
        <title>Chromosome-level genome of Chaenocephalus aceratus.</title>
        <authorList>
            <person name="Park H."/>
        </authorList>
    </citation>
    <scope>NUCLEOTIDE SEQUENCE</scope>
    <source>
        <strain evidence="1">KU_202001</strain>
    </source>
</reference>
<gene>
    <name evidence="1" type="ORF">KUCAC02_014374</name>
</gene>
<sequence>MSEYNGAVTLDMWTDDYRKISYLCHTIHYINSKWELVERVLSTSEWDSTLRKTSDNIKPAIIQALRRYSIEDFFTKLVYVTDRGSNIVAALRSVTRLSCAAHILNTVLYTTIGKPSQEDAFGEEVTTLVTGAKSLVTYFKQTSLQNRLKKTLKASVETRWNSVHTMLESISCQYEDVRALLLEREKRVV</sequence>
<accession>A0ACB9WEZ9</accession>
<evidence type="ECO:0000313" key="2">
    <source>
        <dbReference type="Proteomes" id="UP001057452"/>
    </source>
</evidence>
<evidence type="ECO:0000313" key="1">
    <source>
        <dbReference type="EMBL" id="KAI4811469.1"/>
    </source>
</evidence>
<protein>
    <submittedName>
        <fullName evidence="1">Uncharacterized protein</fullName>
    </submittedName>
</protein>